<proteinExistence type="predicted"/>
<gene>
    <name evidence="2" type="ORF">Mco01_09780</name>
</gene>
<name>A0ABQ4FT45_9ACTN</name>
<organism evidence="2 3">
    <name type="scientific">Microbispora corallina</name>
    <dbReference type="NCBI Taxonomy" id="83302"/>
    <lineage>
        <taxon>Bacteria</taxon>
        <taxon>Bacillati</taxon>
        <taxon>Actinomycetota</taxon>
        <taxon>Actinomycetes</taxon>
        <taxon>Streptosporangiales</taxon>
        <taxon>Streptosporangiaceae</taxon>
        <taxon>Microbispora</taxon>
    </lineage>
</organism>
<accession>A0ABQ4FT45</accession>
<reference evidence="2 3" key="1">
    <citation type="submission" date="2021-01" db="EMBL/GenBank/DDBJ databases">
        <title>Whole genome shotgun sequence of Microbispora corallina NBRC 16416.</title>
        <authorList>
            <person name="Komaki H."/>
            <person name="Tamura T."/>
        </authorList>
    </citation>
    <scope>NUCLEOTIDE SEQUENCE [LARGE SCALE GENOMIC DNA]</scope>
    <source>
        <strain evidence="2 3">NBRC 16416</strain>
    </source>
</reference>
<comment type="caution">
    <text evidence="2">The sequence shown here is derived from an EMBL/GenBank/DDBJ whole genome shotgun (WGS) entry which is preliminary data.</text>
</comment>
<sequence length="109" mass="10822">MDTSAPSMVSGVAACAGCAAGSTAAAHTTSAARIFFMVPPVRRGCEWFPRFPRAPGPGAAPSPGATRRGAVYMRITATPPAGTVAAPVTGAPSSRLVPETPSTVAGRSP</sequence>
<evidence type="ECO:0000256" key="1">
    <source>
        <dbReference type="SAM" id="MobiDB-lite"/>
    </source>
</evidence>
<keyword evidence="3" id="KW-1185">Reference proteome</keyword>
<feature type="compositionally biased region" description="Polar residues" evidence="1">
    <location>
        <begin position="100"/>
        <end position="109"/>
    </location>
</feature>
<evidence type="ECO:0000313" key="2">
    <source>
        <dbReference type="EMBL" id="GIH37978.1"/>
    </source>
</evidence>
<dbReference type="EMBL" id="BOOC01000003">
    <property type="protein sequence ID" value="GIH37978.1"/>
    <property type="molecule type" value="Genomic_DNA"/>
</dbReference>
<protein>
    <recommendedName>
        <fullName evidence="4">Secreted protein</fullName>
    </recommendedName>
</protein>
<dbReference type="Proteomes" id="UP000603904">
    <property type="component" value="Unassembled WGS sequence"/>
</dbReference>
<evidence type="ECO:0008006" key="4">
    <source>
        <dbReference type="Google" id="ProtNLM"/>
    </source>
</evidence>
<evidence type="ECO:0000313" key="3">
    <source>
        <dbReference type="Proteomes" id="UP000603904"/>
    </source>
</evidence>
<feature type="compositionally biased region" description="Low complexity" evidence="1">
    <location>
        <begin position="81"/>
        <end position="92"/>
    </location>
</feature>
<feature type="region of interest" description="Disordered" evidence="1">
    <location>
        <begin position="81"/>
        <end position="109"/>
    </location>
</feature>